<accession>L0AVW6</accession>
<keyword evidence="1" id="KW-0812">Transmembrane</keyword>
<keyword evidence="3" id="KW-1185">Reference proteome</keyword>
<keyword evidence="1" id="KW-0472">Membrane</keyword>
<dbReference type="RefSeq" id="XP_004828700.1">
    <property type="nucleotide sequence ID" value="XM_004828643.1"/>
</dbReference>
<name>L0AVW6_THEEQ</name>
<reference evidence="2 3" key="1">
    <citation type="journal article" date="2012" name="BMC Genomics">
        <title>Comparative genomic analysis and phylogenetic position of Theileria equi.</title>
        <authorList>
            <person name="Kappmeyer L.S."/>
            <person name="Thiagarajan M."/>
            <person name="Herndon D.R."/>
            <person name="Ramsay J.D."/>
            <person name="Caler E."/>
            <person name="Djikeng A."/>
            <person name="Gillespie J.J."/>
            <person name="Lau A.O."/>
            <person name="Roalson E.H."/>
            <person name="Silva J.C."/>
            <person name="Silva M.G."/>
            <person name="Suarez C.E."/>
            <person name="Ueti M.W."/>
            <person name="Nene V.M."/>
            <person name="Mealey R.H."/>
            <person name="Knowles D.P."/>
            <person name="Brayton K.A."/>
        </authorList>
    </citation>
    <scope>NUCLEOTIDE SEQUENCE [LARGE SCALE GENOMIC DNA]</scope>
    <source>
        <strain evidence="2 3">WA</strain>
    </source>
</reference>
<dbReference type="Proteomes" id="UP000031512">
    <property type="component" value="Chromosome 1"/>
</dbReference>
<feature type="transmembrane region" description="Helical" evidence="1">
    <location>
        <begin position="91"/>
        <end position="119"/>
    </location>
</feature>
<sequence>MERNRVSFMIPDTKNSDIRHSSKLDKTTSLCKYKKLILKELSTDERFNYGLLRKIVVLKDILRDLPEIEHNLVSSIYSRDENDRISLPARVITSICSTLFILVIYGSIFVIGLIIASYITSPIPIYGRLMWHHVDDDIPEILQKIFLIPPGSSNNYLTIKGSFFVAYHLYNNTPYSGSLSLYMNASYLPQSNTKMLTTEYCFGKHSYPKLGPSIFDNFKDKKLKFTAKSDVNNIPNNDESKGRLDYGNLISLDKVIHLQRYDDVNIHLPESSIYENFITYPIAGNRIEMIPEVYQGLNEVRLVITLDSKIKLDNNNEIASRLLSDCRNGFLILKFTSIAQRFDTMLFSGTSMPTNFLPIRIPCSISVIQEAIDKVTTFAKVKRRLYNNQRHILKKLNVSLNI</sequence>
<protein>
    <submittedName>
        <fullName evidence="2">Uncharacterized protein</fullName>
    </submittedName>
</protein>
<dbReference type="EMBL" id="CP001669">
    <property type="protein sequence ID" value="AFZ79034.1"/>
    <property type="molecule type" value="Genomic_DNA"/>
</dbReference>
<keyword evidence="1" id="KW-1133">Transmembrane helix</keyword>
<organism evidence="2 3">
    <name type="scientific">Theileria equi strain WA</name>
    <dbReference type="NCBI Taxonomy" id="1537102"/>
    <lineage>
        <taxon>Eukaryota</taxon>
        <taxon>Sar</taxon>
        <taxon>Alveolata</taxon>
        <taxon>Apicomplexa</taxon>
        <taxon>Aconoidasida</taxon>
        <taxon>Piroplasmida</taxon>
        <taxon>Theileriidae</taxon>
        <taxon>Theileria</taxon>
    </lineage>
</organism>
<evidence type="ECO:0000313" key="2">
    <source>
        <dbReference type="EMBL" id="AFZ79034.1"/>
    </source>
</evidence>
<dbReference type="VEuPathDB" id="PiroplasmaDB:BEWA_018790"/>
<dbReference type="KEGG" id="beq:BEWA_018790"/>
<dbReference type="AlphaFoldDB" id="L0AVW6"/>
<dbReference type="OrthoDB" id="360160at2759"/>
<proteinExistence type="predicted"/>
<dbReference type="GeneID" id="15803415"/>
<evidence type="ECO:0000313" key="3">
    <source>
        <dbReference type="Proteomes" id="UP000031512"/>
    </source>
</evidence>
<dbReference type="eggNOG" id="ENOG502QXB6">
    <property type="taxonomic scope" value="Eukaryota"/>
</dbReference>
<gene>
    <name evidence="2" type="ORF">BEWA_018790</name>
</gene>
<evidence type="ECO:0000256" key="1">
    <source>
        <dbReference type="SAM" id="Phobius"/>
    </source>
</evidence>